<keyword evidence="1" id="KW-0175">Coiled coil</keyword>
<dbReference type="GeneID" id="20081215"/>
<dbReference type="OrthoDB" id="196867at2759"/>
<name>A0A024UG29_9STRA</name>
<dbReference type="EMBL" id="KI913957">
    <property type="protein sequence ID" value="ETW05161.1"/>
    <property type="molecule type" value="Genomic_DNA"/>
</dbReference>
<feature type="coiled-coil region" evidence="1">
    <location>
        <begin position="488"/>
        <end position="522"/>
    </location>
</feature>
<evidence type="ECO:0000313" key="2">
    <source>
        <dbReference type="EMBL" id="ETW05160.1"/>
    </source>
</evidence>
<proteinExistence type="predicted"/>
<reference evidence="2" key="1">
    <citation type="submission" date="2013-12" db="EMBL/GenBank/DDBJ databases">
        <title>The Genome Sequence of Aphanomyces invadans NJM9701.</title>
        <authorList>
            <consortium name="The Broad Institute Genomics Platform"/>
            <person name="Russ C."/>
            <person name="Tyler B."/>
            <person name="van West P."/>
            <person name="Dieguez-Uribeondo J."/>
            <person name="Young S.K."/>
            <person name="Zeng Q."/>
            <person name="Gargeya S."/>
            <person name="Fitzgerald M."/>
            <person name="Abouelleil A."/>
            <person name="Alvarado L."/>
            <person name="Chapman S.B."/>
            <person name="Gainer-Dewar J."/>
            <person name="Goldberg J."/>
            <person name="Griggs A."/>
            <person name="Gujja S."/>
            <person name="Hansen M."/>
            <person name="Howarth C."/>
            <person name="Imamovic A."/>
            <person name="Ireland A."/>
            <person name="Larimer J."/>
            <person name="McCowan C."/>
            <person name="Murphy C."/>
            <person name="Pearson M."/>
            <person name="Poon T.W."/>
            <person name="Priest M."/>
            <person name="Roberts A."/>
            <person name="Saif S."/>
            <person name="Shea T."/>
            <person name="Sykes S."/>
            <person name="Wortman J."/>
            <person name="Nusbaum C."/>
            <person name="Birren B."/>
        </authorList>
    </citation>
    <scope>NUCLEOTIDE SEQUENCE [LARGE SCALE GENOMIC DNA]</scope>
    <source>
        <strain evidence="2">NJM9701</strain>
    </source>
</reference>
<dbReference type="AlphaFoldDB" id="A0A024UG29"/>
<gene>
    <name evidence="2" type="ORF">H310_04165</name>
</gene>
<dbReference type="VEuPathDB" id="FungiDB:H310_04165"/>
<dbReference type="eggNOG" id="ENOG502S1NC">
    <property type="taxonomic scope" value="Eukaryota"/>
</dbReference>
<dbReference type="RefSeq" id="XP_008866598.1">
    <property type="nucleotide sequence ID" value="XM_008868376.1"/>
</dbReference>
<dbReference type="EMBL" id="KI913957">
    <property type="protein sequence ID" value="ETW05160.1"/>
    <property type="molecule type" value="Genomic_DNA"/>
</dbReference>
<dbReference type="RefSeq" id="XP_008866601.1">
    <property type="nucleotide sequence ID" value="XM_008868379.1"/>
</dbReference>
<protein>
    <submittedName>
        <fullName evidence="2">Uncharacterized protein</fullName>
    </submittedName>
</protein>
<evidence type="ECO:0000256" key="1">
    <source>
        <dbReference type="SAM" id="Coils"/>
    </source>
</evidence>
<organism evidence="2">
    <name type="scientific">Aphanomyces invadans</name>
    <dbReference type="NCBI Taxonomy" id="157072"/>
    <lineage>
        <taxon>Eukaryota</taxon>
        <taxon>Sar</taxon>
        <taxon>Stramenopiles</taxon>
        <taxon>Oomycota</taxon>
        <taxon>Saprolegniomycetes</taxon>
        <taxon>Saprolegniales</taxon>
        <taxon>Verrucalvaceae</taxon>
        <taxon>Aphanomyces</taxon>
    </lineage>
</organism>
<feature type="coiled-coil region" evidence="1">
    <location>
        <begin position="329"/>
        <end position="403"/>
    </location>
</feature>
<sequence length="672" mass="76103">MDRGSYFQEFMRSKALAKASTGKQAVEETKKLLTDRGAYISFLEIQLERVSAACLHTKSLETQIHDMHVQIEATDAKVATVAKLLKMHQQHTGDLMQSNTQDIGTMQYVVWGVVGMDRGSYFQEFMRSKALAKASTGKQAVEETKKLLTDRGAYISFLEIQLERVSAACLHTKSLETQIHDMHVQIEATDAKVATVAKLLKMHQQHTGDLMQSNTQDIGTMQSLIETIRDTVTAHGTQLRRLDVRQCDTDDAAQSMETKLRQEIDHAITNGELAKETMELHVQRYHTLHEAQQTKWQAIHAAHQELVHDIAIADARNVAHTDAAVQQVRNAVEEATAALEARLVEHEEKAKRARQAVEQYCAVEIARVGCAADAKLESIDQNAILLQDQLQRVQAKLAQMSQKHHDDCRLINASLVSLQSDLDDRDRTTIRPVLTSHGASQRGCDRGESSDMASRVAVLERDCIVFREGLEYLRRAMETFESSQVMLVEDWNAKLAQMSEDAKRLETAAKVDEDEMHKLQRRLQDEWCHKEEAWWKAVASLEIQVPALREKVQLLMDRRADEEPVVVEGVHKGLTRIHKMEKRMHRLAANMQTLYTLVEMVRPSAIKLEASWSDESCVRLASRRFPSETKHSRTFKPTSLASWRMFVKHSRPSCTMLETRGTTMEIEAGGAD</sequence>
<accession>A0A024UG29</accession>